<evidence type="ECO:0000313" key="2">
    <source>
        <dbReference type="EMBL" id="BET26005.1"/>
    </source>
</evidence>
<dbReference type="Proteomes" id="UP001329151">
    <property type="component" value="Chromosome"/>
</dbReference>
<protein>
    <recommendedName>
        <fullName evidence="4">DUF3305 domain-containing protein</fullName>
    </recommendedName>
</protein>
<gene>
    <name evidence="2" type="ORF">RGQ30_15060</name>
</gene>
<dbReference type="InterPro" id="IPR021736">
    <property type="entry name" value="DUF3305"/>
</dbReference>
<sequence>MSANFLVLGEAAFNVRIGKVEQNSRWQPFRWQVLELGPADAPISHGPDEQVQLVKAQVYHDELQGYFLNLDTDTPYLFMCVRYPDENKSLRPTVFEVTFSYDEAARWMDSNEEVQTLPLPSPVASWLAELVQAKYQPEPKQRRRPQSFLKPEHRG</sequence>
<keyword evidence="3" id="KW-1185">Reference proteome</keyword>
<dbReference type="AlphaFoldDB" id="A0AA86MEJ3"/>
<feature type="region of interest" description="Disordered" evidence="1">
    <location>
        <begin position="135"/>
        <end position="155"/>
    </location>
</feature>
<dbReference type="KEGG" id="lto:RGQ30_15060"/>
<dbReference type="RefSeq" id="WP_298217274.1">
    <property type="nucleotide sequence ID" value="NZ_AP028947.1"/>
</dbReference>
<evidence type="ECO:0000313" key="3">
    <source>
        <dbReference type="Proteomes" id="UP001329151"/>
    </source>
</evidence>
<dbReference type="Pfam" id="PF11749">
    <property type="entry name" value="DUF3305"/>
    <property type="match status" value="1"/>
</dbReference>
<organism evidence="2 3">
    <name type="scientific">Limnobacter thiooxidans</name>
    <dbReference type="NCBI Taxonomy" id="131080"/>
    <lineage>
        <taxon>Bacteria</taxon>
        <taxon>Pseudomonadati</taxon>
        <taxon>Pseudomonadota</taxon>
        <taxon>Betaproteobacteria</taxon>
        <taxon>Burkholderiales</taxon>
        <taxon>Burkholderiaceae</taxon>
        <taxon>Limnobacter</taxon>
    </lineage>
</organism>
<evidence type="ECO:0008006" key="4">
    <source>
        <dbReference type="Google" id="ProtNLM"/>
    </source>
</evidence>
<dbReference type="EMBL" id="AP028947">
    <property type="protein sequence ID" value="BET26005.1"/>
    <property type="molecule type" value="Genomic_DNA"/>
</dbReference>
<accession>A0AA86MEJ3</accession>
<reference evidence="2 3" key="1">
    <citation type="submission" date="2023-10" db="EMBL/GenBank/DDBJ databases">
        <title>Complete Genome Sequence of Limnobacter thiooxidans CS-K2T, Isolated from freshwater lake sediments in Bavaria, Germany.</title>
        <authorList>
            <person name="Naruki M."/>
            <person name="Watanabe A."/>
            <person name="Warashina T."/>
            <person name="Morita T."/>
            <person name="Arakawa K."/>
        </authorList>
    </citation>
    <scope>NUCLEOTIDE SEQUENCE [LARGE SCALE GENOMIC DNA]</scope>
    <source>
        <strain evidence="2 3">CS-K2</strain>
    </source>
</reference>
<evidence type="ECO:0000256" key="1">
    <source>
        <dbReference type="SAM" id="MobiDB-lite"/>
    </source>
</evidence>
<proteinExistence type="predicted"/>
<name>A0AA86MEJ3_9BURK</name>